<evidence type="ECO:0000256" key="5">
    <source>
        <dbReference type="ARBA" id="ARBA00023237"/>
    </source>
</evidence>
<keyword evidence="3" id="KW-0732">Signal</keyword>
<dbReference type="EMBL" id="FORU01000006">
    <property type="protein sequence ID" value="SFJ34943.1"/>
    <property type="molecule type" value="Genomic_DNA"/>
</dbReference>
<dbReference type="Proteomes" id="UP000243887">
    <property type="component" value="Unassembled WGS sequence"/>
</dbReference>
<feature type="domain" description="SusD-like N-terminal" evidence="7">
    <location>
        <begin position="43"/>
        <end position="222"/>
    </location>
</feature>
<protein>
    <submittedName>
        <fullName evidence="8">SusD family protein</fullName>
    </submittedName>
</protein>
<dbReference type="InterPro" id="IPR011990">
    <property type="entry name" value="TPR-like_helical_dom_sf"/>
</dbReference>
<feature type="domain" description="RagB/SusD" evidence="6">
    <location>
        <begin position="322"/>
        <end position="456"/>
    </location>
</feature>
<name>A0A1I3QLE7_9FLAO</name>
<keyword evidence="9" id="KW-1185">Reference proteome</keyword>
<dbReference type="RefSeq" id="WP_090678690.1">
    <property type="nucleotide sequence ID" value="NZ_FORU01000006.1"/>
</dbReference>
<dbReference type="AlphaFoldDB" id="A0A1I3QLE7"/>
<reference evidence="9" key="1">
    <citation type="submission" date="2016-10" db="EMBL/GenBank/DDBJ databases">
        <authorList>
            <person name="Varghese N."/>
            <person name="Submissions S."/>
        </authorList>
    </citation>
    <scope>NUCLEOTIDE SEQUENCE [LARGE SCALE GENOMIC DNA]</scope>
    <source>
        <strain evidence="9">DSM 26542</strain>
    </source>
</reference>
<proteinExistence type="inferred from homology"/>
<dbReference type="InterPro" id="IPR012944">
    <property type="entry name" value="SusD_RagB_dom"/>
</dbReference>
<gene>
    <name evidence="8" type="ORF">SAMN04487893_10646</name>
</gene>
<dbReference type="OrthoDB" id="621570at2"/>
<dbReference type="InterPro" id="IPR033985">
    <property type="entry name" value="SusD-like_N"/>
</dbReference>
<evidence type="ECO:0000256" key="1">
    <source>
        <dbReference type="ARBA" id="ARBA00004442"/>
    </source>
</evidence>
<evidence type="ECO:0000313" key="8">
    <source>
        <dbReference type="EMBL" id="SFJ34943.1"/>
    </source>
</evidence>
<dbReference type="Gene3D" id="1.25.40.390">
    <property type="match status" value="1"/>
</dbReference>
<dbReference type="Pfam" id="PF14322">
    <property type="entry name" value="SusD-like_3"/>
    <property type="match status" value="1"/>
</dbReference>
<sequence length="456" mass="52406">MKNLYTYIKKGIGLLMISLCLTSCEDLVEIELPDNQLNTPNVFSDKHTIDAALSNLYSNFRDAPIFKGGNLGDLGRYTDELESFSQEDLLYTNTITASNPTVSQLWSLSYSNIYHINAFIEGLEASTILEEHEKKVLLGEAYLLRGLYYHYLTQLFGDIPYITTTDYKTNSHIGKKTHLEVLDLIESDLKIALESLDNAYKHPDRIYPNKAVVELVLAKNYLLQKRYDLAEQYAQNIIDNPLYGLETDLNKVFKKSAQSTLWQMSPNDLIPSFTATNDAMIYIFTSLPPTNFALSFALLTAFETHDLRLQYWTKEVSNGMNSYSHVYKYKNTFNNTDEFSIIFRLEEAYFIKAEALAYQEKVSDAVNVLNEIRTKRGLVGLPTTLSKPDFIIELLAEYQREFFTEGGHRFLDLKRNSRLQDLEVVKPNWEAKHALLPIPESELLMNENLKPQNYGY</sequence>
<evidence type="ECO:0000256" key="4">
    <source>
        <dbReference type="ARBA" id="ARBA00023136"/>
    </source>
</evidence>
<dbReference type="GO" id="GO:0009279">
    <property type="term" value="C:cell outer membrane"/>
    <property type="evidence" value="ECO:0007669"/>
    <property type="project" value="UniProtKB-SubCell"/>
</dbReference>
<evidence type="ECO:0000256" key="2">
    <source>
        <dbReference type="ARBA" id="ARBA00006275"/>
    </source>
</evidence>
<evidence type="ECO:0000259" key="7">
    <source>
        <dbReference type="Pfam" id="PF14322"/>
    </source>
</evidence>
<evidence type="ECO:0000313" key="9">
    <source>
        <dbReference type="Proteomes" id="UP000243887"/>
    </source>
</evidence>
<keyword evidence="4" id="KW-0472">Membrane</keyword>
<evidence type="ECO:0000256" key="3">
    <source>
        <dbReference type="ARBA" id="ARBA00022729"/>
    </source>
</evidence>
<comment type="similarity">
    <text evidence="2">Belongs to the SusD family.</text>
</comment>
<dbReference type="SUPFAM" id="SSF48452">
    <property type="entry name" value="TPR-like"/>
    <property type="match status" value="1"/>
</dbReference>
<dbReference type="CDD" id="cd08977">
    <property type="entry name" value="SusD"/>
    <property type="match status" value="1"/>
</dbReference>
<dbReference type="STRING" id="1150112.SAMN04487893_10646"/>
<evidence type="ECO:0000259" key="6">
    <source>
        <dbReference type="Pfam" id="PF07980"/>
    </source>
</evidence>
<keyword evidence="5" id="KW-0998">Cell outer membrane</keyword>
<accession>A0A1I3QLE7</accession>
<organism evidence="8 9">
    <name type="scientific">Myroides guanonis</name>
    <dbReference type="NCBI Taxonomy" id="1150112"/>
    <lineage>
        <taxon>Bacteria</taxon>
        <taxon>Pseudomonadati</taxon>
        <taxon>Bacteroidota</taxon>
        <taxon>Flavobacteriia</taxon>
        <taxon>Flavobacteriales</taxon>
        <taxon>Flavobacteriaceae</taxon>
        <taxon>Myroides</taxon>
    </lineage>
</organism>
<comment type="subcellular location">
    <subcellularLocation>
        <location evidence="1">Cell outer membrane</location>
    </subcellularLocation>
</comment>
<dbReference type="Pfam" id="PF07980">
    <property type="entry name" value="SusD_RagB"/>
    <property type="match status" value="1"/>
</dbReference>